<keyword evidence="1" id="KW-0472">Membrane</keyword>
<comment type="caution">
    <text evidence="2">The sequence shown here is derived from an EMBL/GenBank/DDBJ whole genome shotgun (WGS) entry which is preliminary data.</text>
</comment>
<proteinExistence type="predicted"/>
<dbReference type="RefSeq" id="WP_179794780.1">
    <property type="nucleotide sequence ID" value="NZ_BAABHP010000014.1"/>
</dbReference>
<evidence type="ECO:0000313" key="3">
    <source>
        <dbReference type="Proteomes" id="UP000535890"/>
    </source>
</evidence>
<sequence length="339" mass="32804">MRKTVAIAVAVVVAVLAVVAAGALTSAVAWATAAVLVVVAAAVIATVSLPPGLQNVVVGLGALLGLAGIAVAVAEFGVRGFRTDSTATLLGLTAGLAGLLVVVGVVAARSLPAPALWGGAGLLAAIALVAGLVVAATVPWLPLSRAVGYTTADAATQVTLSTPAGVEEGDVLVAQIYRSGAGTVTAPAGWNTLRTTALPNNAGSVSLFTATAQAENGPITFTSDAPATLLGGIGAWSNITGVTAPGESTGTGGAVTASPAPEGSSTQVLYFVAGTGVADIVPPEPLADAWTVKADDVVKATTALVTRPALSTDAAAPVSLTSSAPLGAWAVQTVVLAAR</sequence>
<feature type="transmembrane region" description="Helical" evidence="1">
    <location>
        <begin position="86"/>
        <end position="108"/>
    </location>
</feature>
<accession>A0A7Y9DX83</accession>
<protein>
    <submittedName>
        <fullName evidence="2">Uncharacterized protein</fullName>
    </submittedName>
</protein>
<dbReference type="Proteomes" id="UP000535890">
    <property type="component" value="Unassembled WGS sequence"/>
</dbReference>
<feature type="transmembrane region" description="Helical" evidence="1">
    <location>
        <begin position="115"/>
        <end position="141"/>
    </location>
</feature>
<dbReference type="EMBL" id="JACCBN010000001">
    <property type="protein sequence ID" value="NYD37203.1"/>
    <property type="molecule type" value="Genomic_DNA"/>
</dbReference>
<name>A0A7Y9DX83_9PSEU</name>
<feature type="transmembrane region" description="Helical" evidence="1">
    <location>
        <begin position="56"/>
        <end position="74"/>
    </location>
</feature>
<feature type="transmembrane region" description="Helical" evidence="1">
    <location>
        <begin position="30"/>
        <end position="49"/>
    </location>
</feature>
<reference evidence="2 3" key="1">
    <citation type="submission" date="2020-07" db="EMBL/GenBank/DDBJ databases">
        <title>Sequencing the genomes of 1000 actinobacteria strains.</title>
        <authorList>
            <person name="Klenk H.-P."/>
        </authorList>
    </citation>
    <scope>NUCLEOTIDE SEQUENCE [LARGE SCALE GENOMIC DNA]</scope>
    <source>
        <strain evidence="2 3">DSM 45772</strain>
    </source>
</reference>
<gene>
    <name evidence="2" type="ORF">BJ983_003305</name>
</gene>
<keyword evidence="3" id="KW-1185">Reference proteome</keyword>
<evidence type="ECO:0000256" key="1">
    <source>
        <dbReference type="SAM" id="Phobius"/>
    </source>
</evidence>
<organism evidence="2 3">
    <name type="scientific">Actinomycetospora corticicola</name>
    <dbReference type="NCBI Taxonomy" id="663602"/>
    <lineage>
        <taxon>Bacteria</taxon>
        <taxon>Bacillati</taxon>
        <taxon>Actinomycetota</taxon>
        <taxon>Actinomycetes</taxon>
        <taxon>Pseudonocardiales</taxon>
        <taxon>Pseudonocardiaceae</taxon>
        <taxon>Actinomycetospora</taxon>
    </lineage>
</organism>
<keyword evidence="1" id="KW-1133">Transmembrane helix</keyword>
<keyword evidence="1" id="KW-0812">Transmembrane</keyword>
<evidence type="ECO:0000313" key="2">
    <source>
        <dbReference type="EMBL" id="NYD37203.1"/>
    </source>
</evidence>
<dbReference type="AlphaFoldDB" id="A0A7Y9DX83"/>